<gene>
    <name evidence="3" type="ORF">EJ02DRAFT_501536</name>
</gene>
<dbReference type="InterPro" id="IPR002937">
    <property type="entry name" value="Amino_oxidase"/>
</dbReference>
<evidence type="ECO:0000256" key="1">
    <source>
        <dbReference type="SAM" id="SignalP"/>
    </source>
</evidence>
<reference evidence="3" key="1">
    <citation type="journal article" date="2020" name="Stud. Mycol.">
        <title>101 Dothideomycetes genomes: a test case for predicting lifestyles and emergence of pathogens.</title>
        <authorList>
            <person name="Haridas S."/>
            <person name="Albert R."/>
            <person name="Binder M."/>
            <person name="Bloem J."/>
            <person name="Labutti K."/>
            <person name="Salamov A."/>
            <person name="Andreopoulos B."/>
            <person name="Baker S."/>
            <person name="Barry K."/>
            <person name="Bills G."/>
            <person name="Bluhm B."/>
            <person name="Cannon C."/>
            <person name="Castanera R."/>
            <person name="Culley D."/>
            <person name="Daum C."/>
            <person name="Ezra D."/>
            <person name="Gonzalez J."/>
            <person name="Henrissat B."/>
            <person name="Kuo A."/>
            <person name="Liang C."/>
            <person name="Lipzen A."/>
            <person name="Lutzoni F."/>
            <person name="Magnuson J."/>
            <person name="Mondo S."/>
            <person name="Nolan M."/>
            <person name="Ohm R."/>
            <person name="Pangilinan J."/>
            <person name="Park H.-J."/>
            <person name="Ramirez L."/>
            <person name="Alfaro M."/>
            <person name="Sun H."/>
            <person name="Tritt A."/>
            <person name="Yoshinaga Y."/>
            <person name="Zwiers L.-H."/>
            <person name="Turgeon B."/>
            <person name="Goodwin S."/>
            <person name="Spatafora J."/>
            <person name="Crous P."/>
            <person name="Grigoriev I."/>
        </authorList>
    </citation>
    <scope>NUCLEOTIDE SEQUENCE</scope>
    <source>
        <strain evidence="3">CBS 161.51</strain>
    </source>
</reference>
<dbReference type="InterPro" id="IPR036188">
    <property type="entry name" value="FAD/NAD-bd_sf"/>
</dbReference>
<proteinExistence type="predicted"/>
<dbReference type="AlphaFoldDB" id="A0A6A5SYH4"/>
<dbReference type="PANTHER" id="PTHR10742">
    <property type="entry name" value="FLAVIN MONOAMINE OXIDASE"/>
    <property type="match status" value="1"/>
</dbReference>
<evidence type="ECO:0000313" key="4">
    <source>
        <dbReference type="Proteomes" id="UP000800038"/>
    </source>
</evidence>
<evidence type="ECO:0000313" key="3">
    <source>
        <dbReference type="EMBL" id="KAF1944439.1"/>
    </source>
</evidence>
<dbReference type="EMBL" id="ML976017">
    <property type="protein sequence ID" value="KAF1944439.1"/>
    <property type="molecule type" value="Genomic_DNA"/>
</dbReference>
<dbReference type="GO" id="GO:0009063">
    <property type="term" value="P:amino acid catabolic process"/>
    <property type="evidence" value="ECO:0007669"/>
    <property type="project" value="TreeGrafter"/>
</dbReference>
<dbReference type="SUPFAM" id="SSF51905">
    <property type="entry name" value="FAD/NAD(P)-binding domain"/>
    <property type="match status" value="1"/>
</dbReference>
<protein>
    <recommendedName>
        <fullName evidence="2">Amine oxidase domain-containing protein</fullName>
    </recommendedName>
</protein>
<dbReference type="InterPro" id="IPR050281">
    <property type="entry name" value="Flavin_monoamine_oxidase"/>
</dbReference>
<dbReference type="OrthoDB" id="7777654at2759"/>
<feature type="domain" description="Amine oxidase" evidence="2">
    <location>
        <begin position="174"/>
        <end position="229"/>
    </location>
</feature>
<dbReference type="Gene3D" id="1.20.1440.240">
    <property type="match status" value="1"/>
</dbReference>
<name>A0A6A5SYH4_9PLEO</name>
<dbReference type="Pfam" id="PF01593">
    <property type="entry name" value="Amino_oxidase"/>
    <property type="match status" value="2"/>
</dbReference>
<feature type="signal peptide" evidence="1">
    <location>
        <begin position="1"/>
        <end position="20"/>
    </location>
</feature>
<dbReference type="Gene3D" id="3.90.660.10">
    <property type="match status" value="1"/>
</dbReference>
<dbReference type="Proteomes" id="UP000800038">
    <property type="component" value="Unassembled WGS sequence"/>
</dbReference>
<dbReference type="GO" id="GO:0001716">
    <property type="term" value="F:L-amino-acid oxidase activity"/>
    <property type="evidence" value="ECO:0007669"/>
    <property type="project" value="TreeGrafter"/>
</dbReference>
<feature type="chain" id="PRO_5025393057" description="Amine oxidase domain-containing protein" evidence="1">
    <location>
        <begin position="21"/>
        <end position="678"/>
    </location>
</feature>
<dbReference type="Gene3D" id="3.50.50.60">
    <property type="entry name" value="FAD/NAD(P)-binding domain"/>
    <property type="match status" value="1"/>
</dbReference>
<organism evidence="3 4">
    <name type="scientific">Clathrospora elynae</name>
    <dbReference type="NCBI Taxonomy" id="706981"/>
    <lineage>
        <taxon>Eukaryota</taxon>
        <taxon>Fungi</taxon>
        <taxon>Dikarya</taxon>
        <taxon>Ascomycota</taxon>
        <taxon>Pezizomycotina</taxon>
        <taxon>Dothideomycetes</taxon>
        <taxon>Pleosporomycetidae</taxon>
        <taxon>Pleosporales</taxon>
        <taxon>Diademaceae</taxon>
        <taxon>Clathrospora</taxon>
    </lineage>
</organism>
<feature type="domain" description="Amine oxidase" evidence="2">
    <location>
        <begin position="402"/>
        <end position="649"/>
    </location>
</feature>
<evidence type="ECO:0000259" key="2">
    <source>
        <dbReference type="Pfam" id="PF01593"/>
    </source>
</evidence>
<accession>A0A6A5SYH4</accession>
<sequence length="678" mass="74798">MKSLFTASSAALSLAGSTLAGPVAPRSDLIFFKPLAVTSDSVHNIHLGYGDDDFEGEIRVAYGDCDMKSHNERHHDVASHYIKRTGRPERLVWIVPEDAVHEGCLHAYSGSALIGRSAPISVKHQPRKREEISAVADTMGPWFDGVAYMQAKQNNASYVAVAKSKKIAIVGGGMSGLMTSLLLDSVGIHDWHIHESSQRIGGRIRTKYLAGSTPDQYQYQEMGPMRFPVSTKYTDTNETLDIQDHKMVFQLGDVLNQMNGGNTSSLAVNFIPWIQASPNMPGDSNGFRLPNGRIPSASQISSNETAYALPSVPGPDEEAVEKATEGYEKFSGITPDVLRNISTNVYQAHKAAVDKGLFHFSEAAYIKYALNASDDVVDFITGNEDAPIWEYDTVYFGATTWRTIDKGLESLPRAFYPHVQDRLTLGRKITGLKHDNSTGKISVEWRQDPFAMKPQSEEYDYAVVAVPFSKVRLWDLPRYSSLLSRAISSMNYEQSCKVSLHYKTRFWEKLSPPIIGGCGAVDIAGVGSVCYPSYKINSTGPGVILGSYISGNLARSVGALSTADHVAMIQRAMVEVHGEIATEQWTGAYERQCWETDEHQAGAWASPLVGQQDLYLPAYYKTEFQSIFIGEHTSYTHAWIFSALDSAVRGTSQLLLDMGLVDEAKQIVDTWMGRWISI</sequence>
<keyword evidence="1" id="KW-0732">Signal</keyword>
<dbReference type="SUPFAM" id="SSF54373">
    <property type="entry name" value="FAD-linked reductases, C-terminal domain"/>
    <property type="match status" value="1"/>
</dbReference>
<dbReference type="PANTHER" id="PTHR10742:SF382">
    <property type="entry name" value="AMINE OXIDASE DOMAIN-CONTAINING PROTEIN"/>
    <property type="match status" value="1"/>
</dbReference>
<keyword evidence="4" id="KW-1185">Reference proteome</keyword>